<name>A0A1Y1RZ91_9SPIO</name>
<dbReference type="InterPro" id="IPR049427">
    <property type="entry name" value="Acyl-ACP_TE_C"/>
</dbReference>
<evidence type="ECO:0000256" key="7">
    <source>
        <dbReference type="ARBA" id="ARBA00023160"/>
    </source>
</evidence>
<feature type="domain" description="Acyl-ACP thioesterase-like C-terminal" evidence="9">
    <location>
        <begin position="157"/>
        <end position="214"/>
    </location>
</feature>
<proteinExistence type="inferred from homology"/>
<dbReference type="Pfam" id="PF01643">
    <property type="entry name" value="Acyl-ACP_TE"/>
    <property type="match status" value="1"/>
</dbReference>
<keyword evidence="2" id="KW-0444">Lipid biosynthesis</keyword>
<reference evidence="10 11" key="1">
    <citation type="submission" date="2017-03" db="EMBL/GenBank/DDBJ databases">
        <title>Draft Genome sequence of Marispirochaeta sp. strain JC444.</title>
        <authorList>
            <person name="Shivani Y."/>
            <person name="Subhash Y."/>
            <person name="Sasikala C."/>
            <person name="Ramana C."/>
        </authorList>
    </citation>
    <scope>NUCLEOTIDE SEQUENCE [LARGE SCALE GENOMIC DNA]</scope>
    <source>
        <strain evidence="10 11">JC444</strain>
    </source>
</reference>
<dbReference type="PANTHER" id="PTHR31727:SF6">
    <property type="entry name" value="OLEOYL-ACYL CARRIER PROTEIN THIOESTERASE 1, CHLOROPLASTIC"/>
    <property type="match status" value="1"/>
</dbReference>
<evidence type="ECO:0000256" key="6">
    <source>
        <dbReference type="ARBA" id="ARBA00023098"/>
    </source>
</evidence>
<evidence type="ECO:0000259" key="9">
    <source>
        <dbReference type="Pfam" id="PF20791"/>
    </source>
</evidence>
<protein>
    <submittedName>
        <fullName evidence="10">Acyl-ACP thioesterase</fullName>
    </submittedName>
</protein>
<feature type="domain" description="Acyl-ACP thioesterase N-terminal hotdog" evidence="8">
    <location>
        <begin position="7"/>
        <end position="124"/>
    </location>
</feature>
<keyword evidence="4" id="KW-0276">Fatty acid metabolism</keyword>
<dbReference type="GO" id="GO:0016297">
    <property type="term" value="F:fatty acyl-[ACP] hydrolase activity"/>
    <property type="evidence" value="ECO:0007669"/>
    <property type="project" value="InterPro"/>
</dbReference>
<dbReference type="OrthoDB" id="9801517at2"/>
<sequence length="247" mass="27807">MATDMHYSFSHTIIYSEIDTRGRLALPSFSAIFQEAALLQAEKLGFGESYCAAEGRMWVLSRLRVEFDRSPVHRETIRVETWPKEPQGPLARRDFRIFGADGELCARATSGWMLLDTAGMRPVRPQQVFKDFDFSGVGEAVQGSAPKVPGCDGEGSQVRVTARYSDLDQNDHVNNTRYVRWFLDCFSPQEFDRLDLTGFDINYSRAAGWNDTVTLKRCDGPGSTIVRGYLDDGSESFAAMLLYREVS</sequence>
<comment type="caution">
    <text evidence="10">The sequence shown here is derived from an EMBL/GenBank/DDBJ whole genome shotgun (WGS) entry which is preliminary data.</text>
</comment>
<keyword evidence="7" id="KW-0275">Fatty acid biosynthesis</keyword>
<keyword evidence="6" id="KW-0443">Lipid metabolism</keyword>
<evidence type="ECO:0000256" key="5">
    <source>
        <dbReference type="ARBA" id="ARBA00022946"/>
    </source>
</evidence>
<evidence type="ECO:0000256" key="2">
    <source>
        <dbReference type="ARBA" id="ARBA00022516"/>
    </source>
</evidence>
<accession>A0A1Y1RZ91</accession>
<keyword evidence="11" id="KW-1185">Reference proteome</keyword>
<dbReference type="Pfam" id="PF20791">
    <property type="entry name" value="Acyl-ACP_TE_C"/>
    <property type="match status" value="1"/>
</dbReference>
<dbReference type="RefSeq" id="WP_083049749.1">
    <property type="nucleotide sequence ID" value="NZ_CAXXQO010000003.1"/>
</dbReference>
<evidence type="ECO:0000256" key="3">
    <source>
        <dbReference type="ARBA" id="ARBA00022801"/>
    </source>
</evidence>
<organism evidence="10 11">
    <name type="scientific">Marispirochaeta aestuarii</name>
    <dbReference type="NCBI Taxonomy" id="1963862"/>
    <lineage>
        <taxon>Bacteria</taxon>
        <taxon>Pseudomonadati</taxon>
        <taxon>Spirochaetota</taxon>
        <taxon>Spirochaetia</taxon>
        <taxon>Spirochaetales</taxon>
        <taxon>Spirochaetaceae</taxon>
        <taxon>Marispirochaeta</taxon>
    </lineage>
</organism>
<evidence type="ECO:0000256" key="1">
    <source>
        <dbReference type="ARBA" id="ARBA00006500"/>
    </source>
</evidence>
<evidence type="ECO:0000256" key="4">
    <source>
        <dbReference type="ARBA" id="ARBA00022832"/>
    </source>
</evidence>
<keyword evidence="5" id="KW-0809">Transit peptide</keyword>
<evidence type="ECO:0000313" key="11">
    <source>
        <dbReference type="Proteomes" id="UP000192343"/>
    </source>
</evidence>
<dbReference type="SUPFAM" id="SSF54637">
    <property type="entry name" value="Thioesterase/thiol ester dehydrase-isomerase"/>
    <property type="match status" value="2"/>
</dbReference>
<evidence type="ECO:0000313" key="10">
    <source>
        <dbReference type="EMBL" id="ORC35941.1"/>
    </source>
</evidence>
<dbReference type="GO" id="GO:0000036">
    <property type="term" value="F:acyl carrier activity"/>
    <property type="evidence" value="ECO:0007669"/>
    <property type="project" value="TreeGrafter"/>
</dbReference>
<dbReference type="STRING" id="1963862.B4O97_07685"/>
<comment type="similarity">
    <text evidence="1">Belongs to the acyl-ACP thioesterase family.</text>
</comment>
<keyword evidence="3" id="KW-0378">Hydrolase</keyword>
<dbReference type="CDD" id="cd00586">
    <property type="entry name" value="4HBT"/>
    <property type="match status" value="1"/>
</dbReference>
<dbReference type="AlphaFoldDB" id="A0A1Y1RZ91"/>
<dbReference type="PANTHER" id="PTHR31727">
    <property type="entry name" value="OLEOYL-ACYL CARRIER PROTEIN THIOESTERASE 1, CHLOROPLASTIC"/>
    <property type="match status" value="1"/>
</dbReference>
<evidence type="ECO:0000259" key="8">
    <source>
        <dbReference type="Pfam" id="PF01643"/>
    </source>
</evidence>
<dbReference type="InterPro" id="IPR002864">
    <property type="entry name" value="Acyl-ACP_thioesterase_NHD"/>
</dbReference>
<dbReference type="Gene3D" id="3.10.129.10">
    <property type="entry name" value="Hotdog Thioesterase"/>
    <property type="match status" value="2"/>
</dbReference>
<dbReference type="Proteomes" id="UP000192343">
    <property type="component" value="Unassembled WGS sequence"/>
</dbReference>
<dbReference type="InterPro" id="IPR029069">
    <property type="entry name" value="HotDog_dom_sf"/>
</dbReference>
<dbReference type="EMBL" id="MWQY01000007">
    <property type="protein sequence ID" value="ORC35941.1"/>
    <property type="molecule type" value="Genomic_DNA"/>
</dbReference>
<gene>
    <name evidence="10" type="ORF">B4O97_07685</name>
</gene>
<dbReference type="InterPro" id="IPR045023">
    <property type="entry name" value="FATA/B"/>
</dbReference>